<protein>
    <submittedName>
        <fullName evidence="1">YunC family protein</fullName>
    </submittedName>
</protein>
<accession>A0A9D2NRQ8</accession>
<organism evidence="1 2">
    <name type="scientific">Candidatus Merdibacter merdavium</name>
    <dbReference type="NCBI Taxonomy" id="2838692"/>
    <lineage>
        <taxon>Bacteria</taxon>
        <taxon>Bacillati</taxon>
        <taxon>Bacillota</taxon>
        <taxon>Erysipelotrichia</taxon>
        <taxon>Erysipelotrichales</taxon>
        <taxon>Erysipelotrichaceae</taxon>
        <taxon>Merdibacter</taxon>
    </lineage>
</organism>
<sequence>MDIHREVIGTQYYLYGALQWFPIEFVMNEKMILVNQYMSRLVFEEGLVLCVTKSHPAQSLLRLPVASCSEQARQRGVVIGMEAEEALLLLQKEEA</sequence>
<dbReference type="Gene3D" id="3.30.1980.10">
    <property type="entry name" value="Hypothetical protein YunC"/>
    <property type="match status" value="1"/>
</dbReference>
<dbReference type="EMBL" id="DWWM01000042">
    <property type="protein sequence ID" value="HJC36724.1"/>
    <property type="molecule type" value="Genomic_DNA"/>
</dbReference>
<reference evidence="1" key="2">
    <citation type="submission" date="2021-04" db="EMBL/GenBank/DDBJ databases">
        <authorList>
            <person name="Gilroy R."/>
        </authorList>
    </citation>
    <scope>NUCLEOTIDE SEQUENCE</scope>
    <source>
        <strain evidence="1">CHK187-11901</strain>
    </source>
</reference>
<comment type="caution">
    <text evidence="1">The sequence shown here is derived from an EMBL/GenBank/DDBJ whole genome shotgun (WGS) entry which is preliminary data.</text>
</comment>
<name>A0A9D2NRQ8_9FIRM</name>
<dbReference type="AlphaFoldDB" id="A0A9D2NRQ8"/>
<proteinExistence type="predicted"/>
<evidence type="ECO:0000313" key="2">
    <source>
        <dbReference type="Proteomes" id="UP000823896"/>
    </source>
</evidence>
<evidence type="ECO:0000313" key="1">
    <source>
        <dbReference type="EMBL" id="HJC36724.1"/>
    </source>
</evidence>
<reference evidence="1" key="1">
    <citation type="journal article" date="2021" name="PeerJ">
        <title>Extensive microbial diversity within the chicken gut microbiome revealed by metagenomics and culture.</title>
        <authorList>
            <person name="Gilroy R."/>
            <person name="Ravi A."/>
            <person name="Getino M."/>
            <person name="Pursley I."/>
            <person name="Horton D.L."/>
            <person name="Alikhan N.F."/>
            <person name="Baker D."/>
            <person name="Gharbi K."/>
            <person name="Hall N."/>
            <person name="Watson M."/>
            <person name="Adriaenssens E.M."/>
            <person name="Foster-Nyarko E."/>
            <person name="Jarju S."/>
            <person name="Secka A."/>
            <person name="Antonio M."/>
            <person name="Oren A."/>
            <person name="Chaudhuri R.R."/>
            <person name="La Ragione R."/>
            <person name="Hildebrand F."/>
            <person name="Pallen M.J."/>
        </authorList>
    </citation>
    <scope>NUCLEOTIDE SEQUENCE</scope>
    <source>
        <strain evidence="1">CHK187-11901</strain>
    </source>
</reference>
<gene>
    <name evidence="1" type="ORF">H9702_06290</name>
</gene>
<dbReference type="Proteomes" id="UP000823896">
    <property type="component" value="Unassembled WGS sequence"/>
</dbReference>
<dbReference type="InterPro" id="IPR036493">
    <property type="entry name" value="YunC_sf"/>
</dbReference>